<dbReference type="InterPro" id="IPR036259">
    <property type="entry name" value="MFS_trans_sf"/>
</dbReference>
<sequence length="435" mass="45879">MSEATTPREPVTLEPTSVSRRKVVFAGAVGSAVEYYDYGIYGYLATTFAARFFPSDEPTAALLATFAVFAVSFLVRPLGGVLFGHLGDRFGRRTALATAVLVMSAGTFAIGVLPTYASIGVAAPLLLVVARLVQGLSAGGENPGAGSYVAEISPPERRGLLCSMPQVGSMVGLLIASGLIGLLNQVLSPEQLAAWGWRLPFFLALPFGLIGLYVRIRLEDSPAFRALEARGEVAELPIVEVVTKSARSVVRTIGIALVDFSGYYIVFIYLTIYLQREAGFGAAAANWSTTGTLVVATVAIPLFGLWSDRIGRKRMLAIGSVGFIVLTLPMFQLMQLGGLVPAIIGHCVLGLCEAAIMGPLFATLAEVFGTRIRYSGFALGFNIAAIATGGTAPYIATWLIAHTGNATSPAYFLIATAVLTLLSLIGLRETAGMRL</sequence>
<feature type="transmembrane region" description="Helical" evidence="9">
    <location>
        <begin position="315"/>
        <end position="333"/>
    </location>
</feature>
<organism evidence="11 12">
    <name type="scientific">Pseudonocardia eucalypti</name>
    <dbReference type="NCBI Taxonomy" id="648755"/>
    <lineage>
        <taxon>Bacteria</taxon>
        <taxon>Bacillati</taxon>
        <taxon>Actinomycetota</taxon>
        <taxon>Actinomycetes</taxon>
        <taxon>Pseudonocardiales</taxon>
        <taxon>Pseudonocardiaceae</taxon>
        <taxon>Pseudonocardia</taxon>
    </lineage>
</organism>
<dbReference type="PROSITE" id="PS00217">
    <property type="entry name" value="SUGAR_TRANSPORT_2"/>
    <property type="match status" value="1"/>
</dbReference>
<keyword evidence="3" id="KW-0813">Transport</keyword>
<dbReference type="PANTHER" id="PTHR43528:SF1">
    <property type="entry name" value="ALPHA-KETOGLUTARATE PERMEASE"/>
    <property type="match status" value="1"/>
</dbReference>
<dbReference type="Pfam" id="PF00083">
    <property type="entry name" value="Sugar_tr"/>
    <property type="match status" value="1"/>
</dbReference>
<dbReference type="RefSeq" id="WP_221498215.1">
    <property type="nucleotide sequence ID" value="NZ_BAABJP010000004.1"/>
</dbReference>
<feature type="transmembrane region" description="Helical" evidence="9">
    <location>
        <begin position="60"/>
        <end position="83"/>
    </location>
</feature>
<comment type="subcellular location">
    <subcellularLocation>
        <location evidence="1">Cell membrane</location>
        <topology evidence="1">Multi-pass membrane protein</topology>
    </subcellularLocation>
</comment>
<keyword evidence="4" id="KW-1003">Cell membrane</keyword>
<evidence type="ECO:0000313" key="11">
    <source>
        <dbReference type="EMBL" id="GAA5148534.1"/>
    </source>
</evidence>
<reference evidence="12" key="1">
    <citation type="journal article" date="2019" name="Int. J. Syst. Evol. Microbiol.">
        <title>The Global Catalogue of Microorganisms (GCM) 10K type strain sequencing project: providing services to taxonomists for standard genome sequencing and annotation.</title>
        <authorList>
            <consortium name="The Broad Institute Genomics Platform"/>
            <consortium name="The Broad Institute Genome Sequencing Center for Infectious Disease"/>
            <person name="Wu L."/>
            <person name="Ma J."/>
        </authorList>
    </citation>
    <scope>NUCLEOTIDE SEQUENCE [LARGE SCALE GENOMIC DNA]</scope>
    <source>
        <strain evidence="12">JCM 18303</strain>
    </source>
</reference>
<proteinExistence type="inferred from homology"/>
<dbReference type="Gene3D" id="1.20.1250.20">
    <property type="entry name" value="MFS general substrate transporter like domains"/>
    <property type="match status" value="2"/>
</dbReference>
<keyword evidence="7 9" id="KW-1133">Transmembrane helix</keyword>
<dbReference type="Pfam" id="PF07690">
    <property type="entry name" value="MFS_1"/>
    <property type="match status" value="1"/>
</dbReference>
<evidence type="ECO:0000256" key="5">
    <source>
        <dbReference type="ARBA" id="ARBA00022692"/>
    </source>
</evidence>
<dbReference type="InterPro" id="IPR011701">
    <property type="entry name" value="MFS"/>
</dbReference>
<comment type="caution">
    <text evidence="11">The sequence shown here is derived from an EMBL/GenBank/DDBJ whole genome shotgun (WGS) entry which is preliminary data.</text>
</comment>
<name>A0ABP9PLS2_9PSEU</name>
<feature type="transmembrane region" description="Helical" evidence="9">
    <location>
        <begin position="280"/>
        <end position="303"/>
    </location>
</feature>
<dbReference type="InterPro" id="IPR051084">
    <property type="entry name" value="H+-coupled_symporters"/>
</dbReference>
<keyword evidence="5 9" id="KW-0812">Transmembrane</keyword>
<feature type="transmembrane region" description="Helical" evidence="9">
    <location>
        <begin position="408"/>
        <end position="427"/>
    </location>
</feature>
<dbReference type="InterPro" id="IPR005828">
    <property type="entry name" value="MFS_sugar_transport-like"/>
</dbReference>
<evidence type="ECO:0000256" key="7">
    <source>
        <dbReference type="ARBA" id="ARBA00022989"/>
    </source>
</evidence>
<dbReference type="SUPFAM" id="SSF103473">
    <property type="entry name" value="MFS general substrate transporter"/>
    <property type="match status" value="1"/>
</dbReference>
<feature type="transmembrane region" description="Helical" evidence="9">
    <location>
        <begin position="374"/>
        <end position="396"/>
    </location>
</feature>
<evidence type="ECO:0000259" key="10">
    <source>
        <dbReference type="PROSITE" id="PS50850"/>
    </source>
</evidence>
<dbReference type="InterPro" id="IPR005829">
    <property type="entry name" value="Sugar_transporter_CS"/>
</dbReference>
<gene>
    <name evidence="11" type="ORF">GCM10023321_10950</name>
</gene>
<dbReference type="EMBL" id="BAABJP010000004">
    <property type="protein sequence ID" value="GAA5148534.1"/>
    <property type="molecule type" value="Genomic_DNA"/>
</dbReference>
<feature type="transmembrane region" description="Helical" evidence="9">
    <location>
        <begin position="339"/>
        <end position="362"/>
    </location>
</feature>
<comment type="similarity">
    <text evidence="2">Belongs to the major facilitator superfamily. Metabolite:H+ Symporter (MHS) family (TC 2.A.1.6) family.</text>
</comment>
<evidence type="ECO:0000256" key="1">
    <source>
        <dbReference type="ARBA" id="ARBA00004651"/>
    </source>
</evidence>
<dbReference type="Proteomes" id="UP001428817">
    <property type="component" value="Unassembled WGS sequence"/>
</dbReference>
<accession>A0ABP9PLS2</accession>
<dbReference type="PROSITE" id="PS50850">
    <property type="entry name" value="MFS"/>
    <property type="match status" value="1"/>
</dbReference>
<feature type="transmembrane region" description="Helical" evidence="9">
    <location>
        <begin position="95"/>
        <end position="113"/>
    </location>
</feature>
<keyword evidence="12" id="KW-1185">Reference proteome</keyword>
<dbReference type="InterPro" id="IPR020846">
    <property type="entry name" value="MFS_dom"/>
</dbReference>
<evidence type="ECO:0000256" key="8">
    <source>
        <dbReference type="ARBA" id="ARBA00023136"/>
    </source>
</evidence>
<feature type="transmembrane region" description="Helical" evidence="9">
    <location>
        <begin position="253"/>
        <end position="274"/>
    </location>
</feature>
<evidence type="ECO:0000256" key="3">
    <source>
        <dbReference type="ARBA" id="ARBA00022448"/>
    </source>
</evidence>
<evidence type="ECO:0000256" key="6">
    <source>
        <dbReference type="ARBA" id="ARBA00022847"/>
    </source>
</evidence>
<keyword evidence="6" id="KW-0769">Symport</keyword>
<evidence type="ECO:0000256" key="9">
    <source>
        <dbReference type="SAM" id="Phobius"/>
    </source>
</evidence>
<feature type="transmembrane region" description="Helical" evidence="9">
    <location>
        <begin position="195"/>
        <end position="216"/>
    </location>
</feature>
<dbReference type="PANTHER" id="PTHR43528">
    <property type="entry name" value="ALPHA-KETOGLUTARATE PERMEASE"/>
    <property type="match status" value="1"/>
</dbReference>
<evidence type="ECO:0000313" key="12">
    <source>
        <dbReference type="Proteomes" id="UP001428817"/>
    </source>
</evidence>
<evidence type="ECO:0000256" key="2">
    <source>
        <dbReference type="ARBA" id="ARBA00008240"/>
    </source>
</evidence>
<evidence type="ECO:0000256" key="4">
    <source>
        <dbReference type="ARBA" id="ARBA00022475"/>
    </source>
</evidence>
<feature type="domain" description="Major facilitator superfamily (MFS) profile" evidence="10">
    <location>
        <begin position="23"/>
        <end position="434"/>
    </location>
</feature>
<protein>
    <submittedName>
        <fullName evidence="11">MFS transporter</fullName>
    </submittedName>
</protein>
<keyword evidence="8 9" id="KW-0472">Membrane</keyword>